<dbReference type="RefSeq" id="WP_261790075.1">
    <property type="nucleotide sequence ID" value="NZ_CP030139.2"/>
</dbReference>
<accession>A0AAN1UTZ9</accession>
<proteinExistence type="predicted"/>
<reference evidence="1 2" key="1">
    <citation type="journal article" date="2018" name="Sci. Rep.">
        <title>Genome Features and Biochemical Characteristics of a Robust, Fast Growing and Naturally Transformable Cyanobacterium Synechococcus elongatus PCC 11801 Isolated from India.</title>
        <authorList>
            <person name="Jaiswal D."/>
            <person name="Sengupta A."/>
            <person name="Sohoni S."/>
            <person name="Sengupta S."/>
            <person name="Phadnavis A.G."/>
            <person name="Pakrasi H.B."/>
            <person name="Wangikar P.P."/>
        </authorList>
    </citation>
    <scope>NUCLEOTIDE SEQUENCE [LARGE SCALE GENOMIC DNA]</scope>
    <source>
        <strain evidence="1 2">PCC 11801</strain>
    </source>
</reference>
<name>A0AAN1UTZ9_SYNEL</name>
<organism evidence="1 2">
    <name type="scientific">Synechococcus elongatus PCC 11801</name>
    <dbReference type="NCBI Taxonomy" id="2219813"/>
    <lineage>
        <taxon>Bacteria</taxon>
        <taxon>Bacillati</taxon>
        <taxon>Cyanobacteriota</taxon>
        <taxon>Cyanophyceae</taxon>
        <taxon>Synechococcales</taxon>
        <taxon>Synechococcaceae</taxon>
        <taxon>Synechococcus</taxon>
    </lineage>
</organism>
<evidence type="ECO:0000313" key="2">
    <source>
        <dbReference type="Proteomes" id="UP000267249"/>
    </source>
</evidence>
<sequence>MRAIATVLIVVLVMALSPAEVEQRGWLRVWQEGNAQQWLDPQSVVEQAGLLRADSVFFPEVGEPVTYRSLYRLAEGDYQDLDADGEPLHEWRSLADDPFNQAVFGAASRWARTHTRLADPA</sequence>
<gene>
    <name evidence="1" type="ORF">DOP62_04555</name>
</gene>
<evidence type="ECO:0000313" key="1">
    <source>
        <dbReference type="EMBL" id="AZB72098.2"/>
    </source>
</evidence>
<dbReference type="EMBL" id="CP030139">
    <property type="protein sequence ID" value="AZB72098.2"/>
    <property type="molecule type" value="Genomic_DNA"/>
</dbReference>
<dbReference type="Proteomes" id="UP000267249">
    <property type="component" value="Chromosome"/>
</dbReference>
<dbReference type="AlphaFoldDB" id="A0AAN1UTZ9"/>
<protein>
    <submittedName>
        <fullName evidence="1">Uncharacterized protein</fullName>
    </submittedName>
</protein>